<protein>
    <recommendedName>
        <fullName evidence="5">Cytochrome c domain-containing protein</fullName>
    </recommendedName>
</protein>
<evidence type="ECO:0000256" key="1">
    <source>
        <dbReference type="ARBA" id="ARBA00022617"/>
    </source>
</evidence>
<keyword evidence="3 4" id="KW-0408">Iron</keyword>
<sequence length="960" mass="107018">MNQKFHPFHLYFLALIFFLPHLDAKPDPSDSARRIEVLFLGSPNGSHRPLDRFKTIRQAHGVKGINYTYAHQPTALTKENLVKYDALLVYGNHDEINEEQETALLEYSHNGGACVFLHSACGCFRNSEKFIALLGAQFKSHGKGVFRTKIVNPDHPVMKGFPGFECWDESYVHQKHNQDRVVLQKREDEPWTWVRTNGKGRIFYTASGHDDRCWSLSEYQDLIYRSIIWTIGDKKAQLISKLKLPELQYTEPKVNIIQGKNWPDKPRDRGVPATHLQQPLSVKDSIKLVQVPVEMAIQVFASEPMIVNPIAINWDNKGRLWAVEAYDYPNSHVTNSPGKDRIKMLTDTNGDGKADTVSVFAEGLTIATSVLPIDKGCITTDGEEMVYLEDSNNDGKSDKRHVIFKGINLYDTHACVSNLHLGMDGWIYATVGYSGVKTTVAGKDYRINQGVFRFKRDGSDFEPIQSTSNNTWGLGFTEQGRILGSTANMNPSFYVGIPKKHYTGTDLKPRKAPRSDNKDRIFPTTIDFLQVDWKDHFTAAAGHSIYTARLFDKSWWNRRAFICAPTAKLVSAPILNSVGSGFKITNTEQNIYASADAWSAPVAAEVGPDGALYIADWYNAIVQHNVYGANQKKGKGNAYISEFRDRKYGRIYRISPKGVKVQSNPKLATLEQQLDALNNDNMFWRIQAQETLRKSGKKAIAALRNLAKGDSYATLHAIHVLGQLGEDLTELEKMERKTAGVQAALLAYLPRDTKTGVGLLRKLPSKAEDTLANLLYISELERSPAIAKAIVTLKSENVEFFKNDDLLNRALELALSHHGNLTALAAVATPRVPLSTSAKRGEAIYKAGCIACHQPDGAGSEGVFPPLAGSDWLARNPKHAIMVVAKGLSGEITVSGKKFNGAMPGHPQLSDQEVADVINFTRNNFTPQLGDISRDLVTEVRKKYKDHATFFTEADILKEK</sequence>
<dbReference type="InterPro" id="IPR029062">
    <property type="entry name" value="Class_I_gatase-like"/>
</dbReference>
<dbReference type="Gene3D" id="2.120.10.30">
    <property type="entry name" value="TolB, C-terminal domain"/>
    <property type="match status" value="1"/>
</dbReference>
<dbReference type="SUPFAM" id="SSF52317">
    <property type="entry name" value="Class I glutamine amidotransferase-like"/>
    <property type="match status" value="1"/>
</dbReference>
<dbReference type="Proteomes" id="UP000239907">
    <property type="component" value="Unassembled WGS sequence"/>
</dbReference>
<comment type="caution">
    <text evidence="6">The sequence shown here is derived from an EMBL/GenBank/DDBJ whole genome shotgun (WGS) entry which is preliminary data.</text>
</comment>
<dbReference type="GO" id="GO:0020037">
    <property type="term" value="F:heme binding"/>
    <property type="evidence" value="ECO:0007669"/>
    <property type="project" value="InterPro"/>
</dbReference>
<dbReference type="Gene3D" id="1.10.760.10">
    <property type="entry name" value="Cytochrome c-like domain"/>
    <property type="match status" value="1"/>
</dbReference>
<dbReference type="RefSeq" id="WP_105043158.1">
    <property type="nucleotide sequence ID" value="NZ_MQWA01000001.1"/>
</dbReference>
<proteinExistence type="predicted"/>
<evidence type="ECO:0000259" key="5">
    <source>
        <dbReference type="PROSITE" id="PS51007"/>
    </source>
</evidence>
<dbReference type="InterPro" id="IPR011042">
    <property type="entry name" value="6-blade_b-propeller_TolB-like"/>
</dbReference>
<dbReference type="PANTHER" id="PTHR33546:SF1">
    <property type="entry name" value="LARGE, MULTIFUNCTIONAL SECRETED PROTEIN"/>
    <property type="match status" value="1"/>
</dbReference>
<dbReference type="InterPro" id="IPR011041">
    <property type="entry name" value="Quinoprot_gluc/sorb_DH_b-prop"/>
</dbReference>
<feature type="domain" description="Cytochrome c" evidence="5">
    <location>
        <begin position="836"/>
        <end position="925"/>
    </location>
</feature>
<organism evidence="6 7">
    <name type="scientific">Rubritalea profundi</name>
    <dbReference type="NCBI Taxonomy" id="1658618"/>
    <lineage>
        <taxon>Bacteria</taxon>
        <taxon>Pseudomonadati</taxon>
        <taxon>Verrucomicrobiota</taxon>
        <taxon>Verrucomicrobiia</taxon>
        <taxon>Verrucomicrobiales</taxon>
        <taxon>Rubritaleaceae</taxon>
        <taxon>Rubritalea</taxon>
    </lineage>
</organism>
<dbReference type="InterPro" id="IPR009056">
    <property type="entry name" value="Cyt_c-like_dom"/>
</dbReference>
<dbReference type="GO" id="GO:0009055">
    <property type="term" value="F:electron transfer activity"/>
    <property type="evidence" value="ECO:0007669"/>
    <property type="project" value="InterPro"/>
</dbReference>
<accession>A0A2S7U2A6</accession>
<evidence type="ECO:0000313" key="6">
    <source>
        <dbReference type="EMBL" id="PQJ28657.1"/>
    </source>
</evidence>
<dbReference type="PROSITE" id="PS51007">
    <property type="entry name" value="CYTC"/>
    <property type="match status" value="1"/>
</dbReference>
<evidence type="ECO:0000313" key="7">
    <source>
        <dbReference type="Proteomes" id="UP000239907"/>
    </source>
</evidence>
<keyword evidence="7" id="KW-1185">Reference proteome</keyword>
<dbReference type="InterPro" id="IPR036909">
    <property type="entry name" value="Cyt_c-like_dom_sf"/>
</dbReference>
<keyword evidence="1 4" id="KW-0349">Heme</keyword>
<reference evidence="6 7" key="1">
    <citation type="submission" date="2016-12" db="EMBL/GenBank/DDBJ databases">
        <title>Study of bacterial adaptation to deep sea.</title>
        <authorList>
            <person name="Song J."/>
            <person name="Yoshizawa S."/>
            <person name="Kogure K."/>
        </authorList>
    </citation>
    <scope>NUCLEOTIDE SEQUENCE [LARGE SCALE GENOMIC DNA]</scope>
    <source>
        <strain evidence="6 7">SAORIC-165</strain>
    </source>
</reference>
<dbReference type="OrthoDB" id="176682at2"/>
<evidence type="ECO:0000256" key="3">
    <source>
        <dbReference type="ARBA" id="ARBA00023004"/>
    </source>
</evidence>
<dbReference type="EMBL" id="MQWA01000001">
    <property type="protein sequence ID" value="PQJ28657.1"/>
    <property type="molecule type" value="Genomic_DNA"/>
</dbReference>
<evidence type="ECO:0000256" key="2">
    <source>
        <dbReference type="ARBA" id="ARBA00022723"/>
    </source>
</evidence>
<dbReference type="Pfam" id="PF06283">
    <property type="entry name" value="ThuA"/>
    <property type="match status" value="1"/>
</dbReference>
<dbReference type="PANTHER" id="PTHR33546">
    <property type="entry name" value="LARGE, MULTIFUNCTIONAL SECRETED PROTEIN-RELATED"/>
    <property type="match status" value="1"/>
</dbReference>
<keyword evidence="2 4" id="KW-0479">Metal-binding</keyword>
<dbReference type="Pfam" id="PF00034">
    <property type="entry name" value="Cytochrom_C"/>
    <property type="match status" value="1"/>
</dbReference>
<gene>
    <name evidence="6" type="ORF">BSZ32_09180</name>
</gene>
<dbReference type="InterPro" id="IPR055557">
    <property type="entry name" value="DUF7133"/>
</dbReference>
<dbReference type="AlphaFoldDB" id="A0A2S7U2A6"/>
<dbReference type="GO" id="GO:0046872">
    <property type="term" value="F:metal ion binding"/>
    <property type="evidence" value="ECO:0007669"/>
    <property type="project" value="UniProtKB-KW"/>
</dbReference>
<dbReference type="Gene3D" id="3.40.50.880">
    <property type="match status" value="1"/>
</dbReference>
<dbReference type="SUPFAM" id="SSF46626">
    <property type="entry name" value="Cytochrome c"/>
    <property type="match status" value="1"/>
</dbReference>
<dbReference type="InterPro" id="IPR013428">
    <property type="entry name" value="Membrane-bound_put_N"/>
</dbReference>
<evidence type="ECO:0000256" key="4">
    <source>
        <dbReference type="PROSITE-ProRule" id="PRU00433"/>
    </source>
</evidence>
<dbReference type="InterPro" id="IPR029010">
    <property type="entry name" value="ThuA-like"/>
</dbReference>
<dbReference type="Pfam" id="PF23500">
    <property type="entry name" value="DUF7133"/>
    <property type="match status" value="1"/>
</dbReference>
<dbReference type="SUPFAM" id="SSF50952">
    <property type="entry name" value="Soluble quinoprotein glucose dehydrogenase"/>
    <property type="match status" value="1"/>
</dbReference>
<name>A0A2S7U2A6_9BACT</name>
<dbReference type="NCBIfam" id="TIGR02604">
    <property type="entry name" value="Piru_Ver_Nterm"/>
    <property type="match status" value="1"/>
</dbReference>